<dbReference type="SUPFAM" id="SSF46894">
    <property type="entry name" value="C-terminal effector domain of the bipartite response regulators"/>
    <property type="match status" value="1"/>
</dbReference>
<gene>
    <name evidence="4" type="ORF">BCF44_111328</name>
</gene>
<dbReference type="NCBIfam" id="NF005568">
    <property type="entry name" value="PRK07239.1"/>
    <property type="match status" value="1"/>
</dbReference>
<dbReference type="CDD" id="cd06578">
    <property type="entry name" value="HemD"/>
    <property type="match status" value="1"/>
</dbReference>
<evidence type="ECO:0000256" key="1">
    <source>
        <dbReference type="ARBA" id="ARBA00023125"/>
    </source>
</evidence>
<dbReference type="InterPro" id="IPR001867">
    <property type="entry name" value="OmpR/PhoB-type_DNA-bd"/>
</dbReference>
<evidence type="ECO:0000259" key="3">
    <source>
        <dbReference type="PROSITE" id="PS51755"/>
    </source>
</evidence>
<organism evidence="4 5">
    <name type="scientific">Kutzneria buriramensis</name>
    <dbReference type="NCBI Taxonomy" id="1045776"/>
    <lineage>
        <taxon>Bacteria</taxon>
        <taxon>Bacillati</taxon>
        <taxon>Actinomycetota</taxon>
        <taxon>Actinomycetes</taxon>
        <taxon>Pseudonocardiales</taxon>
        <taxon>Pseudonocardiaceae</taxon>
        <taxon>Kutzneria</taxon>
    </lineage>
</organism>
<sequence>MTEVDPLAGYTVGLTAARRAEELAALLVRRGAAVQHAPAIRIVPLLDDAQLRAGTEQLMTRPVDIVVVTTAIGFRGWIEAADGWGLGEDLIKHLGDAEVLARGPKVRGAVRAAGLSEAWAPESESNAELLAYMLDKGVAGKRIAVQLHGEPLPDFVNALRNAGADVTELSVYRWTAPADTNPLDRLLDAIVGRQVDALVFTSAPAVASTLARAKATGRREAVVTALRSDILVACVGTICAGPFTPYNVPCVIPDRARIGALARTLAVELPARAQRIRFATADVQVRGQAVIVNGDLRPIAPAPMAVLRALAEQPGHVVSRQRLMAALQRDSTPVQEHAVETAVGRLRTALGEPRLVQTVVKRGYRLALEA</sequence>
<reference evidence="4 5" key="1">
    <citation type="submission" date="2018-08" db="EMBL/GenBank/DDBJ databases">
        <title>Genomic Encyclopedia of Archaeal and Bacterial Type Strains, Phase II (KMG-II): from individual species to whole genera.</title>
        <authorList>
            <person name="Goeker M."/>
        </authorList>
    </citation>
    <scope>NUCLEOTIDE SEQUENCE [LARGE SCALE GENOMIC DNA]</scope>
    <source>
        <strain evidence="4 5">DSM 45791</strain>
    </source>
</reference>
<protein>
    <submittedName>
        <fullName evidence="4">Uroporphyrinogen-III synthase</fullName>
    </submittedName>
</protein>
<keyword evidence="5" id="KW-1185">Reference proteome</keyword>
<dbReference type="InterPro" id="IPR036388">
    <property type="entry name" value="WH-like_DNA-bd_sf"/>
</dbReference>
<evidence type="ECO:0000313" key="5">
    <source>
        <dbReference type="Proteomes" id="UP000256269"/>
    </source>
</evidence>
<dbReference type="RefSeq" id="WP_116178022.1">
    <property type="nucleotide sequence ID" value="NZ_CP144375.1"/>
</dbReference>
<dbReference type="OrthoDB" id="213853at2"/>
<dbReference type="EMBL" id="QUNO01000011">
    <property type="protein sequence ID" value="REH42023.1"/>
    <property type="molecule type" value="Genomic_DNA"/>
</dbReference>
<dbReference type="Pfam" id="PF00486">
    <property type="entry name" value="Trans_reg_C"/>
    <property type="match status" value="1"/>
</dbReference>
<dbReference type="InterPro" id="IPR036108">
    <property type="entry name" value="4pyrrol_syn_uPrphyn_synt_sf"/>
</dbReference>
<dbReference type="InterPro" id="IPR003754">
    <property type="entry name" value="4pyrrol_synth_uPrphyn_synth"/>
</dbReference>
<dbReference type="GO" id="GO:0006780">
    <property type="term" value="P:uroporphyrinogen III biosynthetic process"/>
    <property type="evidence" value="ECO:0007669"/>
    <property type="project" value="InterPro"/>
</dbReference>
<dbReference type="Gene3D" id="3.40.50.10090">
    <property type="match status" value="2"/>
</dbReference>
<dbReference type="Pfam" id="PF02602">
    <property type="entry name" value="HEM4"/>
    <property type="match status" value="1"/>
</dbReference>
<name>A0A3E0HC63_9PSEU</name>
<evidence type="ECO:0000313" key="4">
    <source>
        <dbReference type="EMBL" id="REH42023.1"/>
    </source>
</evidence>
<dbReference type="CDD" id="cd00383">
    <property type="entry name" value="trans_reg_C"/>
    <property type="match status" value="1"/>
</dbReference>
<feature type="domain" description="OmpR/PhoB-type" evidence="3">
    <location>
        <begin position="273"/>
        <end position="368"/>
    </location>
</feature>
<evidence type="ECO:0000256" key="2">
    <source>
        <dbReference type="PROSITE-ProRule" id="PRU01091"/>
    </source>
</evidence>
<keyword evidence="1 2" id="KW-0238">DNA-binding</keyword>
<dbReference type="SUPFAM" id="SSF69618">
    <property type="entry name" value="HemD-like"/>
    <property type="match status" value="1"/>
</dbReference>
<dbReference type="SMART" id="SM00862">
    <property type="entry name" value="Trans_reg_C"/>
    <property type="match status" value="1"/>
</dbReference>
<dbReference type="Gene3D" id="1.10.10.10">
    <property type="entry name" value="Winged helix-like DNA-binding domain superfamily/Winged helix DNA-binding domain"/>
    <property type="match status" value="1"/>
</dbReference>
<dbReference type="InterPro" id="IPR039793">
    <property type="entry name" value="UROS/Hem4"/>
</dbReference>
<dbReference type="AlphaFoldDB" id="A0A3E0HC63"/>
<dbReference type="PANTHER" id="PTHR40082:SF1">
    <property type="entry name" value="BLR5956 PROTEIN"/>
    <property type="match status" value="1"/>
</dbReference>
<feature type="DNA-binding region" description="OmpR/PhoB-type" evidence="2">
    <location>
        <begin position="273"/>
        <end position="368"/>
    </location>
</feature>
<accession>A0A3E0HC63</accession>
<dbReference type="PROSITE" id="PS51755">
    <property type="entry name" value="OMPR_PHOB"/>
    <property type="match status" value="1"/>
</dbReference>
<dbReference type="InterPro" id="IPR016032">
    <property type="entry name" value="Sig_transdc_resp-reg_C-effctor"/>
</dbReference>
<dbReference type="PANTHER" id="PTHR40082">
    <property type="entry name" value="BLR5956 PROTEIN"/>
    <property type="match status" value="1"/>
</dbReference>
<comment type="caution">
    <text evidence="4">The sequence shown here is derived from an EMBL/GenBank/DDBJ whole genome shotgun (WGS) entry which is preliminary data.</text>
</comment>
<dbReference type="GO" id="GO:0000160">
    <property type="term" value="P:phosphorelay signal transduction system"/>
    <property type="evidence" value="ECO:0007669"/>
    <property type="project" value="InterPro"/>
</dbReference>
<dbReference type="Proteomes" id="UP000256269">
    <property type="component" value="Unassembled WGS sequence"/>
</dbReference>
<dbReference type="GO" id="GO:0004852">
    <property type="term" value="F:uroporphyrinogen-III synthase activity"/>
    <property type="evidence" value="ECO:0007669"/>
    <property type="project" value="InterPro"/>
</dbReference>
<dbReference type="GO" id="GO:0003677">
    <property type="term" value="F:DNA binding"/>
    <property type="evidence" value="ECO:0007669"/>
    <property type="project" value="UniProtKB-UniRule"/>
</dbReference>
<dbReference type="GO" id="GO:0006355">
    <property type="term" value="P:regulation of DNA-templated transcription"/>
    <property type="evidence" value="ECO:0007669"/>
    <property type="project" value="InterPro"/>
</dbReference>
<proteinExistence type="predicted"/>